<accession>A0ABS2MWW7</accession>
<keyword evidence="2" id="KW-0732">Signal</keyword>
<reference evidence="3 4" key="1">
    <citation type="submission" date="2021-01" db="EMBL/GenBank/DDBJ databases">
        <title>Genomic Encyclopedia of Type Strains, Phase IV (KMG-IV): sequencing the most valuable type-strain genomes for metagenomic binning, comparative biology and taxonomic classification.</title>
        <authorList>
            <person name="Goeker M."/>
        </authorList>
    </citation>
    <scope>NUCLEOTIDE SEQUENCE [LARGE SCALE GENOMIC DNA]</scope>
    <source>
        <strain evidence="3 4">DSM 23711</strain>
    </source>
</reference>
<feature type="compositionally biased region" description="Polar residues" evidence="1">
    <location>
        <begin position="29"/>
        <end position="50"/>
    </location>
</feature>
<feature type="signal peptide" evidence="2">
    <location>
        <begin position="1"/>
        <end position="23"/>
    </location>
</feature>
<evidence type="ECO:0000313" key="3">
    <source>
        <dbReference type="EMBL" id="MBM7570263.1"/>
    </source>
</evidence>
<proteinExistence type="predicted"/>
<evidence type="ECO:0000256" key="2">
    <source>
        <dbReference type="SAM" id="SignalP"/>
    </source>
</evidence>
<dbReference type="Proteomes" id="UP001296943">
    <property type="component" value="Unassembled WGS sequence"/>
</dbReference>
<comment type="caution">
    <text evidence="3">The sequence shown here is derived from an EMBL/GenBank/DDBJ whole genome shotgun (WGS) entry which is preliminary data.</text>
</comment>
<feature type="compositionally biased region" description="Basic and acidic residues" evidence="1">
    <location>
        <begin position="57"/>
        <end position="71"/>
    </location>
</feature>
<evidence type="ECO:0000256" key="1">
    <source>
        <dbReference type="SAM" id="MobiDB-lite"/>
    </source>
</evidence>
<sequence>MKKQACFFFMLVMLALLTTGCFNNEEKTVTNASENQEPKLSSKTISFTNGDENEETNDVRRELSSDKLVDSKDEDSADRESVISSTDENENKDESKTDSDTTEADSENSSNEIPDYQVDVRNGILAQQRLVEVKLLTENPQQFNVSVFNKLLDYRQEVDLFVGLVDSMDVDEIVGSIQVKHKK</sequence>
<feature type="region of interest" description="Disordered" evidence="1">
    <location>
        <begin position="29"/>
        <end position="115"/>
    </location>
</feature>
<dbReference type="RefSeq" id="WP_204497700.1">
    <property type="nucleotide sequence ID" value="NZ_JAFBDR010000003.1"/>
</dbReference>
<evidence type="ECO:0008006" key="5">
    <source>
        <dbReference type="Google" id="ProtNLM"/>
    </source>
</evidence>
<feature type="chain" id="PRO_5046777577" description="Lipoprotein" evidence="2">
    <location>
        <begin position="24"/>
        <end position="183"/>
    </location>
</feature>
<dbReference type="PROSITE" id="PS51257">
    <property type="entry name" value="PROKAR_LIPOPROTEIN"/>
    <property type="match status" value="1"/>
</dbReference>
<evidence type="ECO:0000313" key="4">
    <source>
        <dbReference type="Proteomes" id="UP001296943"/>
    </source>
</evidence>
<name>A0ABS2MWW7_9BACI</name>
<organism evidence="3 4">
    <name type="scientific">Aquibacillus albus</name>
    <dbReference type="NCBI Taxonomy" id="1168171"/>
    <lineage>
        <taxon>Bacteria</taxon>
        <taxon>Bacillati</taxon>
        <taxon>Bacillota</taxon>
        <taxon>Bacilli</taxon>
        <taxon>Bacillales</taxon>
        <taxon>Bacillaceae</taxon>
        <taxon>Aquibacillus</taxon>
    </lineage>
</organism>
<keyword evidence="4" id="KW-1185">Reference proteome</keyword>
<protein>
    <recommendedName>
        <fullName evidence="5">Lipoprotein</fullName>
    </recommendedName>
</protein>
<gene>
    <name evidence="3" type="ORF">JOC48_000741</name>
</gene>
<dbReference type="EMBL" id="JAFBDR010000003">
    <property type="protein sequence ID" value="MBM7570263.1"/>
    <property type="molecule type" value="Genomic_DNA"/>
</dbReference>